<dbReference type="AlphaFoldDB" id="A0A926HZ18"/>
<keyword evidence="1" id="KW-0378">Hydrolase</keyword>
<keyword evidence="3" id="KW-0624">Polysaccharide degradation</keyword>
<evidence type="ECO:0000313" key="7">
    <source>
        <dbReference type="Proteomes" id="UP000653127"/>
    </source>
</evidence>
<sequence>MKKRILALVLALVLAVSCFPTTALAVDYTLPSLWEEYEDYWMMGTFGNWNNQQQLYHYKSNSPSNALKLDSQIGNNNTNSLSRQAYVKAVEEINANTALSEEEKAAAIEEANRNVVLVERPSVMNTLDQVRAYNATVPEREQKHVRAHVLVWHGGQQPMYFFMNGFYYDKENPDWASPETMLARLENYIQQMMEKYAPYNDVIYSWDVVNEALDDYTGQVRNMDDPLKQNGQWGKIFRRPDLDDDPDARLEAESIYIRKAFEFARKYSNMYGADWTLYFNDFQDSNKPYEPKMSQTIKMLKPIYEAGNIDGYGMQGRLSSVYPSIDTLRKQIEMGLTVADEFGFTEADIRSDFMLNPDYDPSKPSTPNGNTAETNTYDVDNAPAIRKEGWGQLNVDGWNRDKANEMAMREDIQKEQADYAADLMDLLIEYKDQMSFLQWDGTNDRSTFNSSKGAHLWSGLTGNVEKMSFFAVIGAPNRDKMRQAIANAPEDYREGLYTAETWAAYQEAKAAAEALVDVRIYDIDGVNAVKDATKALNEAVEALEFTPSAISLTTDAHNVKVDEHFVLDATFNEVTGTNAAVLTYNFDGKLFDFANFTPAEGVTVVDRQYGEGFAKITVMAPDYETKELGSIMLHAKADAALVKEEQDVVLNAEYVVKNGDDKTIETATAVAAFTTLGNGSGEPAIPGDTDDNGELDLIDLSNMIDWFGTTDEDADWDEIYTFFDFNDNGEIDIYDISYVARAL</sequence>
<dbReference type="Gene3D" id="3.20.20.80">
    <property type="entry name" value="Glycosidases"/>
    <property type="match status" value="1"/>
</dbReference>
<dbReference type="GO" id="GO:0004553">
    <property type="term" value="F:hydrolase activity, hydrolyzing O-glycosyl compounds"/>
    <property type="evidence" value="ECO:0007669"/>
    <property type="project" value="InterPro"/>
</dbReference>
<dbReference type="SMART" id="SM00633">
    <property type="entry name" value="Glyco_10"/>
    <property type="match status" value="1"/>
</dbReference>
<dbReference type="PROSITE" id="PS00018">
    <property type="entry name" value="EF_HAND_1"/>
    <property type="match status" value="2"/>
</dbReference>
<dbReference type="InterPro" id="IPR008965">
    <property type="entry name" value="CBM2/CBM3_carb-bd_dom_sf"/>
</dbReference>
<dbReference type="RefSeq" id="WP_249281600.1">
    <property type="nucleotide sequence ID" value="NZ_JACRST010000001.1"/>
</dbReference>
<dbReference type="GO" id="GO:0030246">
    <property type="term" value="F:carbohydrate binding"/>
    <property type="evidence" value="ECO:0007669"/>
    <property type="project" value="InterPro"/>
</dbReference>
<protein>
    <submittedName>
        <fullName evidence="6">Endo-1,4-beta-xylanase</fullName>
    </submittedName>
</protein>
<evidence type="ECO:0000259" key="5">
    <source>
        <dbReference type="PROSITE" id="PS50222"/>
    </source>
</evidence>
<name>A0A926HZ18_9FIRM</name>
<evidence type="ECO:0000313" key="6">
    <source>
        <dbReference type="EMBL" id="MBC8545447.1"/>
    </source>
</evidence>
<dbReference type="Gene3D" id="1.20.1270.90">
    <property type="entry name" value="AF1782-like"/>
    <property type="match status" value="1"/>
</dbReference>
<dbReference type="InterPro" id="IPR018247">
    <property type="entry name" value="EF_Hand_1_Ca_BS"/>
</dbReference>
<dbReference type="PROSITE" id="PS50222">
    <property type="entry name" value="EF_HAND_2"/>
    <property type="match status" value="1"/>
</dbReference>
<feature type="signal peptide" evidence="4">
    <location>
        <begin position="1"/>
        <end position="25"/>
    </location>
</feature>
<dbReference type="GO" id="GO:0000272">
    <property type="term" value="P:polysaccharide catabolic process"/>
    <property type="evidence" value="ECO:0007669"/>
    <property type="project" value="UniProtKB-KW"/>
</dbReference>
<organism evidence="6 7">
    <name type="scientific">Ligaoa zhengdingensis</name>
    <dbReference type="NCBI Taxonomy" id="2763658"/>
    <lineage>
        <taxon>Bacteria</taxon>
        <taxon>Bacillati</taxon>
        <taxon>Bacillota</taxon>
        <taxon>Clostridia</taxon>
        <taxon>Eubacteriales</taxon>
        <taxon>Oscillospiraceae</taxon>
        <taxon>Ligaoa</taxon>
    </lineage>
</organism>
<feature type="chain" id="PRO_5037158038" evidence="4">
    <location>
        <begin position="26"/>
        <end position="743"/>
    </location>
</feature>
<dbReference type="EMBL" id="JACRST010000001">
    <property type="protein sequence ID" value="MBC8545447.1"/>
    <property type="molecule type" value="Genomic_DNA"/>
</dbReference>
<keyword evidence="2" id="KW-0119">Carbohydrate metabolism</keyword>
<reference evidence="6" key="1">
    <citation type="submission" date="2020-08" db="EMBL/GenBank/DDBJ databases">
        <title>Genome public.</title>
        <authorList>
            <person name="Liu C."/>
            <person name="Sun Q."/>
        </authorList>
    </citation>
    <scope>NUCLEOTIDE SEQUENCE</scope>
    <source>
        <strain evidence="6">NSJ-31</strain>
    </source>
</reference>
<feature type="domain" description="EF-hand" evidence="5">
    <location>
        <begin position="711"/>
        <end position="743"/>
    </location>
</feature>
<dbReference type="PROSITE" id="PS51257">
    <property type="entry name" value="PROKAR_LIPOPROTEIN"/>
    <property type="match status" value="1"/>
</dbReference>
<keyword evidence="7" id="KW-1185">Reference proteome</keyword>
<dbReference type="Pfam" id="PF00331">
    <property type="entry name" value="Glyco_hydro_10"/>
    <property type="match status" value="1"/>
</dbReference>
<proteinExistence type="predicted"/>
<dbReference type="InterPro" id="IPR002048">
    <property type="entry name" value="EF_hand_dom"/>
</dbReference>
<gene>
    <name evidence="6" type="ORF">H8711_00655</name>
</gene>
<accession>A0A926HZ18</accession>
<dbReference type="Gene3D" id="2.60.40.4130">
    <property type="match status" value="1"/>
</dbReference>
<evidence type="ECO:0000256" key="4">
    <source>
        <dbReference type="SAM" id="SignalP"/>
    </source>
</evidence>
<evidence type="ECO:0000256" key="2">
    <source>
        <dbReference type="ARBA" id="ARBA00023277"/>
    </source>
</evidence>
<comment type="caution">
    <text evidence="6">The sequence shown here is derived from an EMBL/GenBank/DDBJ whole genome shotgun (WGS) entry which is preliminary data.</text>
</comment>
<dbReference type="GO" id="GO:0005509">
    <property type="term" value="F:calcium ion binding"/>
    <property type="evidence" value="ECO:0007669"/>
    <property type="project" value="InterPro"/>
</dbReference>
<dbReference type="InterPro" id="IPR017853">
    <property type="entry name" value="GH"/>
</dbReference>
<evidence type="ECO:0000256" key="3">
    <source>
        <dbReference type="ARBA" id="ARBA00023326"/>
    </source>
</evidence>
<dbReference type="Proteomes" id="UP000653127">
    <property type="component" value="Unassembled WGS sequence"/>
</dbReference>
<dbReference type="SUPFAM" id="SSF51445">
    <property type="entry name" value="(Trans)glycosidases"/>
    <property type="match status" value="1"/>
</dbReference>
<evidence type="ECO:0000256" key="1">
    <source>
        <dbReference type="ARBA" id="ARBA00022801"/>
    </source>
</evidence>
<keyword evidence="4" id="KW-0732">Signal</keyword>
<dbReference type="InterPro" id="IPR001000">
    <property type="entry name" value="GH10_dom"/>
</dbReference>
<dbReference type="SUPFAM" id="SSF49384">
    <property type="entry name" value="Carbohydrate-binding domain"/>
    <property type="match status" value="1"/>
</dbReference>